<keyword evidence="14" id="KW-0675">Receptor</keyword>
<dbReference type="PANTHER" id="PTHR47234:SF2">
    <property type="entry name" value="TONB-DEPENDENT RECEPTOR"/>
    <property type="match status" value="1"/>
</dbReference>
<evidence type="ECO:0000313" key="15">
    <source>
        <dbReference type="Proteomes" id="UP001291309"/>
    </source>
</evidence>
<gene>
    <name evidence="14" type="ORF">SYV04_04525</name>
</gene>
<evidence type="ECO:0000256" key="7">
    <source>
        <dbReference type="ARBA" id="ARBA00023237"/>
    </source>
</evidence>
<evidence type="ECO:0000259" key="13">
    <source>
        <dbReference type="Pfam" id="PF07715"/>
    </source>
</evidence>
<evidence type="ECO:0000256" key="9">
    <source>
        <dbReference type="RuleBase" id="RU003357"/>
    </source>
</evidence>
<sequence length="1016" mass="108635">MPKHSARKNKNTALAVAVLVNGAWGVAAAQEAAPPAPVPTAQETAPAAQEPAATPVQQPVEATQPEQAVPAAPAAPAPAPAPAARPAAQPAAEEPPPEEFIEDIVVTGSRIPRKELTTAAPVTVLDKAQIEATGRTSIGEILQNLPEQSNAINTQFNNGGDGATRVNLRGLGSIRTLVLLNGRRHVAGGTGADATVDLNSIPTVAIQRIEILKDGGSAVYGSDAIAGVVNIITRKDYSGTELRGFTGISGRGDGLLYDLSLTTGQSTERGNILFTAGYYTQKDVFAGDRSFSKYDTLYDWNERRLYTEGSSSTPEGYVAAGGTGGNAEWTALRAKYPTATRFTVDPGTGEWRPFNTTGVQDAGGDLYNYQPDNYLVTPQQRAHVYSTGGLRLGSSSRAFFEASYTNRQSSQQLAAEPLFTLTEGLEVSGSNVYNPFGRNFSDVRRRLVEFGTRDYTQDLTTFRVVTGVEGKFNEDFGPLNGFVWDIAYNYGRTQGVSTKEGLLQRSRLAAAIGPSFLDPDTGVATCGTVESPVDGCVPLNLFGGQGSITKEMADYLSYRGTARGLNTQTAITANFAGELFKISSNANPTGVAVGYEHRREGGAFIPDPLTAKGDTTGNKGEPTEGRYYVNEAYAELSVPVLGTTNAETGENRDLLEFTGAARVFDYNTFGSDLTYKFGGRFSPIPDVTLRGTYSTAFRAPAVGELFSGSADSFPSLQDPCSDREQGSAIDAACDAAGVPDTLSDERSQQRAIVGGNINLKPETAKILTLGVVFQPRFLNDVTATVDYYNINVTDAVSSIGSDVILNSCYPREAGQAPQYCSNIERNADGLITLIRDPLDNVGGDATSGIDLSLRYQPQTAFGRFGFSLDATYLGKFDRTLAGGTIIQAKNTYDLGGVYTDWKANLGVSWAREALSASANMRFINGFKECEFNSCSVQDEDAPPPIARDVKDYYTFDANVAYDWETKIGTATAQVGVNNVFDAAPAIVVNGFLASSDAATYDYLGRYFYLRLSYNYY</sequence>
<evidence type="ECO:0000256" key="5">
    <source>
        <dbReference type="ARBA" id="ARBA00023077"/>
    </source>
</evidence>
<keyword evidence="11" id="KW-0732">Signal</keyword>
<keyword evidence="6 8" id="KW-0472">Membrane</keyword>
<name>A0ABU5GWS2_9BACT</name>
<keyword evidence="15" id="KW-1185">Reference proteome</keyword>
<evidence type="ECO:0000256" key="3">
    <source>
        <dbReference type="ARBA" id="ARBA00022452"/>
    </source>
</evidence>
<feature type="signal peptide" evidence="11">
    <location>
        <begin position="1"/>
        <end position="29"/>
    </location>
</feature>
<dbReference type="InterPro" id="IPR037066">
    <property type="entry name" value="Plug_dom_sf"/>
</dbReference>
<feature type="compositionally biased region" description="Low complexity" evidence="10">
    <location>
        <begin position="29"/>
        <end position="72"/>
    </location>
</feature>
<dbReference type="PROSITE" id="PS52016">
    <property type="entry name" value="TONB_DEPENDENT_REC_3"/>
    <property type="match status" value="1"/>
</dbReference>
<evidence type="ECO:0000256" key="6">
    <source>
        <dbReference type="ARBA" id="ARBA00023136"/>
    </source>
</evidence>
<evidence type="ECO:0000256" key="1">
    <source>
        <dbReference type="ARBA" id="ARBA00004571"/>
    </source>
</evidence>
<evidence type="ECO:0000256" key="10">
    <source>
        <dbReference type="SAM" id="MobiDB-lite"/>
    </source>
</evidence>
<reference evidence="14 15" key="1">
    <citation type="submission" date="2023-12" db="EMBL/GenBank/DDBJ databases">
        <title>the genome sequence of Hyalangium sp. s54d21.</title>
        <authorList>
            <person name="Zhang X."/>
        </authorList>
    </citation>
    <scope>NUCLEOTIDE SEQUENCE [LARGE SCALE GENOMIC DNA]</scope>
    <source>
        <strain evidence="15">s54d21</strain>
    </source>
</reference>
<feature type="domain" description="TonB-dependent receptor plug" evidence="13">
    <location>
        <begin position="117"/>
        <end position="228"/>
    </location>
</feature>
<organism evidence="14 15">
    <name type="scientific">Hyalangium rubrum</name>
    <dbReference type="NCBI Taxonomy" id="3103134"/>
    <lineage>
        <taxon>Bacteria</taxon>
        <taxon>Pseudomonadati</taxon>
        <taxon>Myxococcota</taxon>
        <taxon>Myxococcia</taxon>
        <taxon>Myxococcales</taxon>
        <taxon>Cystobacterineae</taxon>
        <taxon>Archangiaceae</taxon>
        <taxon>Hyalangium</taxon>
    </lineage>
</organism>
<evidence type="ECO:0000256" key="2">
    <source>
        <dbReference type="ARBA" id="ARBA00022448"/>
    </source>
</evidence>
<evidence type="ECO:0000256" key="11">
    <source>
        <dbReference type="SAM" id="SignalP"/>
    </source>
</evidence>
<dbReference type="InterPro" id="IPR000531">
    <property type="entry name" value="Beta-barrel_TonB"/>
</dbReference>
<comment type="similarity">
    <text evidence="8 9">Belongs to the TonB-dependent receptor family.</text>
</comment>
<evidence type="ECO:0000313" key="14">
    <source>
        <dbReference type="EMBL" id="MDY7225632.1"/>
    </source>
</evidence>
<keyword evidence="4 8" id="KW-0812">Transmembrane</keyword>
<dbReference type="Pfam" id="PF00593">
    <property type="entry name" value="TonB_dep_Rec_b-barrel"/>
    <property type="match status" value="1"/>
</dbReference>
<dbReference type="InterPro" id="IPR036942">
    <property type="entry name" value="Beta-barrel_TonB_sf"/>
</dbReference>
<comment type="caution">
    <text evidence="14">The sequence shown here is derived from an EMBL/GenBank/DDBJ whole genome shotgun (WGS) entry which is preliminary data.</text>
</comment>
<keyword evidence="5 9" id="KW-0798">TonB box</keyword>
<proteinExistence type="inferred from homology"/>
<dbReference type="Pfam" id="PF07715">
    <property type="entry name" value="Plug"/>
    <property type="match status" value="1"/>
</dbReference>
<dbReference type="Proteomes" id="UP001291309">
    <property type="component" value="Unassembled WGS sequence"/>
</dbReference>
<evidence type="ECO:0000259" key="12">
    <source>
        <dbReference type="Pfam" id="PF00593"/>
    </source>
</evidence>
<dbReference type="Gene3D" id="2.170.130.10">
    <property type="entry name" value="TonB-dependent receptor, plug domain"/>
    <property type="match status" value="1"/>
</dbReference>
<protein>
    <submittedName>
        <fullName evidence="14">TonB-dependent receptor</fullName>
    </submittedName>
</protein>
<keyword evidence="2 8" id="KW-0813">Transport</keyword>
<dbReference type="EMBL" id="JAXIVS010000001">
    <property type="protein sequence ID" value="MDY7225632.1"/>
    <property type="molecule type" value="Genomic_DNA"/>
</dbReference>
<keyword evidence="7 8" id="KW-0998">Cell outer membrane</keyword>
<accession>A0ABU5GWS2</accession>
<feature type="region of interest" description="Disordered" evidence="10">
    <location>
        <begin position="604"/>
        <end position="623"/>
    </location>
</feature>
<keyword evidence="3 8" id="KW-1134">Transmembrane beta strand</keyword>
<feature type="compositionally biased region" description="Pro residues" evidence="10">
    <location>
        <begin position="73"/>
        <end position="83"/>
    </location>
</feature>
<dbReference type="SUPFAM" id="SSF56935">
    <property type="entry name" value="Porins"/>
    <property type="match status" value="1"/>
</dbReference>
<evidence type="ECO:0000256" key="8">
    <source>
        <dbReference type="PROSITE-ProRule" id="PRU01360"/>
    </source>
</evidence>
<comment type="subcellular location">
    <subcellularLocation>
        <location evidence="1 8">Cell outer membrane</location>
        <topology evidence="1 8">Multi-pass membrane protein</topology>
    </subcellularLocation>
</comment>
<feature type="domain" description="TonB-dependent receptor-like beta-barrel" evidence="12">
    <location>
        <begin position="561"/>
        <end position="979"/>
    </location>
</feature>
<evidence type="ECO:0000256" key="4">
    <source>
        <dbReference type="ARBA" id="ARBA00022692"/>
    </source>
</evidence>
<dbReference type="InterPro" id="IPR012910">
    <property type="entry name" value="Plug_dom"/>
</dbReference>
<feature type="chain" id="PRO_5046511803" evidence="11">
    <location>
        <begin position="30"/>
        <end position="1016"/>
    </location>
</feature>
<dbReference type="Gene3D" id="2.40.170.20">
    <property type="entry name" value="TonB-dependent receptor, beta-barrel domain"/>
    <property type="match status" value="1"/>
</dbReference>
<dbReference type="RefSeq" id="WP_321544338.1">
    <property type="nucleotide sequence ID" value="NZ_JAXIVS010000001.1"/>
</dbReference>
<dbReference type="PANTHER" id="PTHR47234">
    <property type="match status" value="1"/>
</dbReference>
<dbReference type="InterPro" id="IPR039426">
    <property type="entry name" value="TonB-dep_rcpt-like"/>
</dbReference>
<feature type="region of interest" description="Disordered" evidence="10">
    <location>
        <begin position="29"/>
        <end position="97"/>
    </location>
</feature>